<keyword evidence="3" id="KW-1185">Reference proteome</keyword>
<reference evidence="2 3" key="1">
    <citation type="submission" date="2019-12" db="EMBL/GenBank/DDBJ databases">
        <authorList>
            <person name="Kun Z."/>
        </authorList>
    </citation>
    <scope>NUCLEOTIDE SEQUENCE [LARGE SCALE GENOMIC DNA]</scope>
    <source>
        <strain evidence="2 3">YIM 123512</strain>
    </source>
</reference>
<dbReference type="EMBL" id="WUEK01000012">
    <property type="protein sequence ID" value="MXG91423.1"/>
    <property type="molecule type" value="Genomic_DNA"/>
</dbReference>
<protein>
    <recommendedName>
        <fullName evidence="1">SCO6045-like C-terminal domain-containing protein</fullName>
    </recommendedName>
</protein>
<evidence type="ECO:0000313" key="2">
    <source>
        <dbReference type="EMBL" id="MXG91423.1"/>
    </source>
</evidence>
<dbReference type="RefSeq" id="WP_160879347.1">
    <property type="nucleotide sequence ID" value="NZ_WUEK01000012.1"/>
</dbReference>
<feature type="domain" description="SCO6045-like C-terminal" evidence="1">
    <location>
        <begin position="8"/>
        <end position="89"/>
    </location>
</feature>
<comment type="caution">
    <text evidence="2">The sequence shown here is derived from an EMBL/GenBank/DDBJ whole genome shotgun (WGS) entry which is preliminary data.</text>
</comment>
<sequence>MTARETLARRQREVLDDLLAGRVPAGFDPVGSAATTRVLHRRRSAAALHVAPELAQLPGWRDRFHAWAAAHPAEGCAHDDVRGFAASLARTDPDGLRLLEVHDGARRVAWIRIDGRRVLLVRLRDSVLRLTQRRRREPTTDRSPT</sequence>
<dbReference type="Proteomes" id="UP000473325">
    <property type="component" value="Unassembled WGS sequence"/>
</dbReference>
<organism evidence="2 3">
    <name type="scientific">Nocardioides flavescens</name>
    <dbReference type="NCBI Taxonomy" id="2691959"/>
    <lineage>
        <taxon>Bacteria</taxon>
        <taxon>Bacillati</taxon>
        <taxon>Actinomycetota</taxon>
        <taxon>Actinomycetes</taxon>
        <taxon>Propionibacteriales</taxon>
        <taxon>Nocardioidaceae</taxon>
        <taxon>Nocardioides</taxon>
    </lineage>
</organism>
<dbReference type="Pfam" id="PF26136">
    <property type="entry name" value="SCO6045_C"/>
    <property type="match status" value="1"/>
</dbReference>
<evidence type="ECO:0000313" key="3">
    <source>
        <dbReference type="Proteomes" id="UP000473325"/>
    </source>
</evidence>
<evidence type="ECO:0000259" key="1">
    <source>
        <dbReference type="Pfam" id="PF26136"/>
    </source>
</evidence>
<name>A0A6L7EVJ6_9ACTN</name>
<gene>
    <name evidence="2" type="ORF">GRQ65_17900</name>
</gene>
<dbReference type="AlphaFoldDB" id="A0A6L7EVJ6"/>
<proteinExistence type="predicted"/>
<dbReference type="InterPro" id="IPR058711">
    <property type="entry name" value="SCO6045-like_C"/>
</dbReference>
<accession>A0A6L7EVJ6</accession>